<proteinExistence type="predicted"/>
<dbReference type="InterPro" id="IPR012902">
    <property type="entry name" value="N_methyl_site"/>
</dbReference>
<evidence type="ECO:0000313" key="2">
    <source>
        <dbReference type="EMBL" id="PJE80114.1"/>
    </source>
</evidence>
<dbReference type="EMBL" id="NSIT01000032">
    <property type="protein sequence ID" value="PJE80114.1"/>
    <property type="molecule type" value="Genomic_DNA"/>
</dbReference>
<keyword evidence="1" id="KW-1133">Transmembrane helix</keyword>
<dbReference type="PROSITE" id="PS00409">
    <property type="entry name" value="PROKAR_NTER_METHYL"/>
    <property type="match status" value="1"/>
</dbReference>
<dbReference type="InterPro" id="IPR032092">
    <property type="entry name" value="PilW"/>
</dbReference>
<name>A0A2H9TA90_9ZZZZ</name>
<protein>
    <recommendedName>
        <fullName evidence="3">Type IV pilus assembly protein PilW</fullName>
    </recommendedName>
</protein>
<evidence type="ECO:0000256" key="1">
    <source>
        <dbReference type="SAM" id="Phobius"/>
    </source>
</evidence>
<dbReference type="AlphaFoldDB" id="A0A2H9TA90"/>
<feature type="transmembrane region" description="Helical" evidence="1">
    <location>
        <begin position="12"/>
        <end position="30"/>
    </location>
</feature>
<keyword evidence="1" id="KW-0472">Membrane</keyword>
<evidence type="ECO:0008006" key="3">
    <source>
        <dbReference type="Google" id="ProtNLM"/>
    </source>
</evidence>
<dbReference type="GO" id="GO:0043683">
    <property type="term" value="P:type IV pilus assembly"/>
    <property type="evidence" value="ECO:0007669"/>
    <property type="project" value="InterPro"/>
</dbReference>
<reference evidence="2" key="1">
    <citation type="journal article" date="2017" name="Appl. Environ. Microbiol.">
        <title>Molecular characterization of an Endozoicomonas-like organism causing infection in king scallop Pecten maximus L.</title>
        <authorList>
            <person name="Cano I."/>
            <person name="van Aerle R."/>
            <person name="Ross S."/>
            <person name="Verner-Jeffreys D.W."/>
            <person name="Paley R.K."/>
            <person name="Rimmer G."/>
            <person name="Ryder D."/>
            <person name="Hooper P."/>
            <person name="Stone D."/>
            <person name="Feist S.W."/>
        </authorList>
    </citation>
    <scope>NUCLEOTIDE SEQUENCE</scope>
</reference>
<sequence length="347" mass="38570">MKHYQGISLIEALLAVLLSAILLGGIWPMFTAIIRSYHLQEAMASLQSNGRFVMDFLSREIRMAGFTGCLEQDGIRSVITSRDTSRQWMTLPADIGVMGYDTGRSGAGLIDSKATSPALVISRILRENSYPVSSYIDSAGTIQLLHSHNFDSGDLLALGDEQCQKIGIFKAGDETQGNRIRYQVDDGQSLHNCGRLFNNETGCLKNKTISVVRSNSLWLSPVETMAYYIRNSNGQPVLYRKRAGLSASGRSLSAEALVEGIESLHFLYGLDDNDDGTVDQYVSAQTLGDKDDQWKKVTGVRLEVVFRSLQPVLEQPQHYFFAKKTVAPSDHYLRYVMVRTVAIRNQL</sequence>
<accession>A0A2H9TA90</accession>
<dbReference type="Pfam" id="PF16074">
    <property type="entry name" value="PilW"/>
    <property type="match status" value="1"/>
</dbReference>
<keyword evidence="1" id="KW-0812">Transmembrane</keyword>
<organism evidence="2">
    <name type="scientific">invertebrate metagenome</name>
    <dbReference type="NCBI Taxonomy" id="1711999"/>
    <lineage>
        <taxon>unclassified sequences</taxon>
        <taxon>metagenomes</taxon>
        <taxon>organismal metagenomes</taxon>
    </lineage>
</organism>
<comment type="caution">
    <text evidence="2">The sequence shown here is derived from an EMBL/GenBank/DDBJ whole genome shotgun (WGS) entry which is preliminary data.</text>
</comment>
<gene>
    <name evidence="2" type="ORF">CI610_00925</name>
</gene>